<organism evidence="6 7">
    <name type="scientific">Streptomyces litchfieldiae</name>
    <dbReference type="NCBI Taxonomy" id="3075543"/>
    <lineage>
        <taxon>Bacteria</taxon>
        <taxon>Bacillati</taxon>
        <taxon>Actinomycetota</taxon>
        <taxon>Actinomycetes</taxon>
        <taxon>Kitasatosporales</taxon>
        <taxon>Streptomycetaceae</taxon>
        <taxon>Streptomyces</taxon>
    </lineage>
</organism>
<dbReference type="NCBIfam" id="TIGR03619">
    <property type="entry name" value="F420_Rv2161c"/>
    <property type="match status" value="1"/>
</dbReference>
<proteinExistence type="predicted"/>
<evidence type="ECO:0000256" key="4">
    <source>
        <dbReference type="ARBA" id="ARBA00023033"/>
    </source>
</evidence>
<comment type="caution">
    <text evidence="6">The sequence shown here is derived from an EMBL/GenBank/DDBJ whole genome shotgun (WGS) entry which is preliminary data.</text>
</comment>
<evidence type="ECO:0000256" key="2">
    <source>
        <dbReference type="ARBA" id="ARBA00022643"/>
    </source>
</evidence>
<dbReference type="Pfam" id="PF00296">
    <property type="entry name" value="Bac_luciferase"/>
    <property type="match status" value="1"/>
</dbReference>
<gene>
    <name evidence="6" type="ORF">RM590_01445</name>
</gene>
<protein>
    <submittedName>
        <fullName evidence="6">TIGR03619 family F420-dependent LLM class oxidoreductase</fullName>
        <ecNumber evidence="6">1.-.-.-</ecNumber>
    </submittedName>
</protein>
<keyword evidence="3 6" id="KW-0560">Oxidoreductase</keyword>
<evidence type="ECO:0000256" key="1">
    <source>
        <dbReference type="ARBA" id="ARBA00022630"/>
    </source>
</evidence>
<dbReference type="GO" id="GO:0016491">
    <property type="term" value="F:oxidoreductase activity"/>
    <property type="evidence" value="ECO:0007669"/>
    <property type="project" value="UniProtKB-KW"/>
</dbReference>
<dbReference type="Proteomes" id="UP001183246">
    <property type="component" value="Unassembled WGS sequence"/>
</dbReference>
<dbReference type="InterPro" id="IPR050172">
    <property type="entry name" value="SsuD_RutA_monooxygenase"/>
</dbReference>
<reference evidence="7" key="1">
    <citation type="submission" date="2023-07" db="EMBL/GenBank/DDBJ databases">
        <title>30 novel species of actinomycetes from the DSMZ collection.</title>
        <authorList>
            <person name="Nouioui I."/>
        </authorList>
    </citation>
    <scope>NUCLEOTIDE SEQUENCE [LARGE SCALE GENOMIC DNA]</scope>
    <source>
        <strain evidence="7">DSM 44938</strain>
    </source>
</reference>
<dbReference type="EMBL" id="JAVREL010000001">
    <property type="protein sequence ID" value="MDT0341323.1"/>
    <property type="molecule type" value="Genomic_DNA"/>
</dbReference>
<feature type="domain" description="Luciferase-like" evidence="5">
    <location>
        <begin position="38"/>
        <end position="229"/>
    </location>
</feature>
<dbReference type="SUPFAM" id="SSF51679">
    <property type="entry name" value="Bacterial luciferase-like"/>
    <property type="match status" value="1"/>
</dbReference>
<evidence type="ECO:0000256" key="3">
    <source>
        <dbReference type="ARBA" id="ARBA00023002"/>
    </source>
</evidence>
<keyword evidence="7" id="KW-1185">Reference proteome</keyword>
<dbReference type="InterPro" id="IPR036661">
    <property type="entry name" value="Luciferase-like_sf"/>
</dbReference>
<evidence type="ECO:0000313" key="6">
    <source>
        <dbReference type="EMBL" id="MDT0341323.1"/>
    </source>
</evidence>
<name>A0ABU2MIW8_9ACTN</name>
<sequence>MAWACLCVFGRDDPRRSPTIRTTIERSAIRDIYLRTMLDPFVALSVAASVTERVLLGTSTRVAPWYSPLLLARSLTGVDVVSEGRLITGLGTGWSPEEYQGVGVPWQERGARLDECLDVLEAVWTTEPVARHEGRHYTFPAAHIGPKPLQRPRPAIYLSGFAPASRRRAARRADGVLPVAVPVRGSAFDPAAVINQPLREVRRLAEAEGRDPAGIDAILRVNPTTESTVPEIADIILRTGDETDVDHVFVDFVHLADQGVDQALELLRQTMELSR</sequence>
<accession>A0ABU2MIW8</accession>
<dbReference type="InterPro" id="IPR011251">
    <property type="entry name" value="Luciferase-like_dom"/>
</dbReference>
<dbReference type="EC" id="1.-.-.-" evidence="6"/>
<dbReference type="Gene3D" id="3.20.20.30">
    <property type="entry name" value="Luciferase-like domain"/>
    <property type="match status" value="1"/>
</dbReference>
<evidence type="ECO:0000313" key="7">
    <source>
        <dbReference type="Proteomes" id="UP001183246"/>
    </source>
</evidence>
<keyword evidence="2" id="KW-0288">FMN</keyword>
<dbReference type="InterPro" id="IPR019921">
    <property type="entry name" value="Lucif-like_OxRdtase_Rv2161c"/>
</dbReference>
<dbReference type="PANTHER" id="PTHR42847:SF4">
    <property type="entry name" value="ALKANESULFONATE MONOOXYGENASE-RELATED"/>
    <property type="match status" value="1"/>
</dbReference>
<keyword evidence="4" id="KW-0503">Monooxygenase</keyword>
<dbReference type="PANTHER" id="PTHR42847">
    <property type="entry name" value="ALKANESULFONATE MONOOXYGENASE"/>
    <property type="match status" value="1"/>
</dbReference>
<evidence type="ECO:0000259" key="5">
    <source>
        <dbReference type="Pfam" id="PF00296"/>
    </source>
</evidence>
<dbReference type="RefSeq" id="WP_311702437.1">
    <property type="nucleotide sequence ID" value="NZ_JAVREL010000001.1"/>
</dbReference>
<keyword evidence="1" id="KW-0285">Flavoprotein</keyword>